<feature type="chain" id="PRO_5024397929" evidence="8">
    <location>
        <begin position="30"/>
        <end position="562"/>
    </location>
</feature>
<proteinExistence type="inferred from homology"/>
<evidence type="ECO:0000256" key="3">
    <source>
        <dbReference type="ARBA" id="ARBA00022801"/>
    </source>
</evidence>
<comment type="similarity">
    <text evidence="2 7">Belongs to the glycosyl hydrolase 43 family.</text>
</comment>
<evidence type="ECO:0000256" key="8">
    <source>
        <dbReference type="SAM" id="SignalP"/>
    </source>
</evidence>
<reference evidence="10 11" key="1">
    <citation type="submission" date="2019-08" db="EMBL/GenBank/DDBJ databases">
        <authorList>
            <person name="Dhanesh K."/>
            <person name="Kumar G."/>
            <person name="Sasikala C."/>
            <person name="Venkata Ramana C."/>
        </authorList>
    </citation>
    <scope>NUCLEOTIDE SEQUENCE [LARGE SCALE GENOMIC DNA]</scope>
    <source>
        <strain evidence="10 11">JC645</strain>
    </source>
</reference>
<evidence type="ECO:0000256" key="2">
    <source>
        <dbReference type="ARBA" id="ARBA00009865"/>
    </source>
</evidence>
<dbReference type="GO" id="GO:0005975">
    <property type="term" value="P:carbohydrate metabolic process"/>
    <property type="evidence" value="ECO:0007669"/>
    <property type="project" value="InterPro"/>
</dbReference>
<accession>A0A5M6CSL4</accession>
<sequence>MRRTLSGRAFCFVTGFLLHLLFLSFQANADDDTLAKKLTTAIERLDQQGSYRWTTDVLVPEETRFRPGRTEGTTTRGGVTHVSTSFGPRSMHVVIDGEKAAVTNRDGRWETILLSDQGYSSQGFVASMARGVKTPAEEARTLVESLTSLQEEGNVIVATLSAESAKDQLTTRRGADTIRDVKGTVRFWINDGLLTKYAVRVEGQIVNEDQTQVTWREATVAVTDVGEAKLELPSGARDALKRPVPRSQPRLSDAEAAKLLRRRGKRAVGVHDPSSIVTCEGEYWFFSTGTGVSSWHSKDLQTWQPGPRVFTEIPDWVTEVVPGQRGHFWAPDVIHLGDRYLLYYSVSSFGKNTSAIALASTPTLNPEDPAFGWTDHGIVIQSGPEDDFNAIDPAVILTDAEELWMSFGSFWSGLKLVRLDLESGKRSSDDTPLHSIASYRQIEAPHLYQHDRWFYLFVNWGKCCSGVDSTYNIRVGRSRSIQGPYLDEDGIDLAEGGGTLLLESDGPFIGPGHANVFRDGDRFLLSCHYYDGTERGRSRLSIQELSWSEDGWPVVGKGTHAE</sequence>
<dbReference type="Gene3D" id="2.115.10.20">
    <property type="entry name" value="Glycosyl hydrolase domain, family 43"/>
    <property type="match status" value="1"/>
</dbReference>
<feature type="site" description="Important for catalytic activity, responsible for pKa modulation of the active site Glu and correct orientation of both the proton donor and substrate" evidence="6">
    <location>
        <position position="392"/>
    </location>
</feature>
<dbReference type="InterPro" id="IPR000253">
    <property type="entry name" value="FHA_dom"/>
</dbReference>
<dbReference type="PROSITE" id="PS50006">
    <property type="entry name" value="FHA_DOMAIN"/>
    <property type="match status" value="1"/>
</dbReference>
<keyword evidence="8" id="KW-0732">Signal</keyword>
<keyword evidence="11" id="KW-1185">Reference proteome</keyword>
<feature type="domain" description="FHA" evidence="9">
    <location>
        <begin position="473"/>
        <end position="540"/>
    </location>
</feature>
<evidence type="ECO:0000256" key="5">
    <source>
        <dbReference type="PIRSR" id="PIRSR606710-1"/>
    </source>
</evidence>
<gene>
    <name evidence="10" type="ORF">FYK55_27845</name>
</gene>
<dbReference type="InterPro" id="IPR006710">
    <property type="entry name" value="Glyco_hydro_43"/>
</dbReference>
<dbReference type="EMBL" id="VWOX01000034">
    <property type="protein sequence ID" value="KAA5537993.1"/>
    <property type="molecule type" value="Genomic_DNA"/>
</dbReference>
<evidence type="ECO:0000256" key="7">
    <source>
        <dbReference type="RuleBase" id="RU361187"/>
    </source>
</evidence>
<evidence type="ECO:0000313" key="10">
    <source>
        <dbReference type="EMBL" id="KAA5537993.1"/>
    </source>
</evidence>
<organism evidence="10 11">
    <name type="scientific">Roseiconus nitratireducens</name>
    <dbReference type="NCBI Taxonomy" id="2605748"/>
    <lineage>
        <taxon>Bacteria</taxon>
        <taxon>Pseudomonadati</taxon>
        <taxon>Planctomycetota</taxon>
        <taxon>Planctomycetia</taxon>
        <taxon>Pirellulales</taxon>
        <taxon>Pirellulaceae</taxon>
        <taxon>Roseiconus</taxon>
    </lineage>
</organism>
<dbReference type="CDD" id="cd08998">
    <property type="entry name" value="GH43_Arb43a-like"/>
    <property type="match status" value="1"/>
</dbReference>
<protein>
    <submittedName>
        <fullName evidence="10">Arabinan endo-1,5-alpha-L-arabinosidase</fullName>
    </submittedName>
</protein>
<feature type="active site" description="Proton donor" evidence="5">
    <location>
        <position position="443"/>
    </location>
</feature>
<dbReference type="Proteomes" id="UP000324479">
    <property type="component" value="Unassembled WGS sequence"/>
</dbReference>
<evidence type="ECO:0000256" key="1">
    <source>
        <dbReference type="ARBA" id="ARBA00004834"/>
    </source>
</evidence>
<dbReference type="InterPro" id="IPR023296">
    <property type="entry name" value="Glyco_hydro_beta-prop_sf"/>
</dbReference>
<name>A0A5M6CSL4_9BACT</name>
<dbReference type="Pfam" id="PF04616">
    <property type="entry name" value="Glyco_hydro_43"/>
    <property type="match status" value="1"/>
</dbReference>
<comment type="caution">
    <text evidence="10">The sequence shown here is derived from an EMBL/GenBank/DDBJ whole genome shotgun (WGS) entry which is preliminary data.</text>
</comment>
<keyword evidence="3 7" id="KW-0378">Hydrolase</keyword>
<dbReference type="PANTHER" id="PTHR43301">
    <property type="entry name" value="ARABINAN ENDO-1,5-ALPHA-L-ARABINOSIDASE"/>
    <property type="match status" value="1"/>
</dbReference>
<dbReference type="PANTHER" id="PTHR43301:SF3">
    <property type="entry name" value="ARABINAN ENDO-1,5-ALPHA-L-ARABINOSIDASE A-RELATED"/>
    <property type="match status" value="1"/>
</dbReference>
<dbReference type="AlphaFoldDB" id="A0A5M6CSL4"/>
<dbReference type="RefSeq" id="WP_150079897.1">
    <property type="nucleotide sequence ID" value="NZ_VWOX01000034.1"/>
</dbReference>
<dbReference type="SUPFAM" id="SSF75005">
    <property type="entry name" value="Arabinanase/levansucrase/invertase"/>
    <property type="match status" value="1"/>
</dbReference>
<evidence type="ECO:0000256" key="4">
    <source>
        <dbReference type="ARBA" id="ARBA00023295"/>
    </source>
</evidence>
<feature type="signal peptide" evidence="8">
    <location>
        <begin position="1"/>
        <end position="29"/>
    </location>
</feature>
<evidence type="ECO:0000313" key="11">
    <source>
        <dbReference type="Proteomes" id="UP000324479"/>
    </source>
</evidence>
<comment type="pathway">
    <text evidence="1">Glycan metabolism; L-arabinan degradation.</text>
</comment>
<dbReference type="GO" id="GO:0004553">
    <property type="term" value="F:hydrolase activity, hydrolyzing O-glycosyl compounds"/>
    <property type="evidence" value="ECO:0007669"/>
    <property type="project" value="InterPro"/>
</dbReference>
<evidence type="ECO:0000259" key="9">
    <source>
        <dbReference type="PROSITE" id="PS50006"/>
    </source>
</evidence>
<evidence type="ECO:0000256" key="6">
    <source>
        <dbReference type="PIRSR" id="PIRSR606710-2"/>
    </source>
</evidence>
<dbReference type="InterPro" id="IPR050727">
    <property type="entry name" value="GH43_arabinanases"/>
</dbReference>
<keyword evidence="4 7" id="KW-0326">Glycosidase</keyword>
<feature type="active site" description="Proton acceptor" evidence="5">
    <location>
        <position position="272"/>
    </location>
</feature>